<evidence type="ECO:0000256" key="1">
    <source>
        <dbReference type="SAM" id="MobiDB-lite"/>
    </source>
</evidence>
<dbReference type="Proteomes" id="UP000246569">
    <property type="component" value="Unassembled WGS sequence"/>
</dbReference>
<sequence length="91" mass="10235">MSLPSARRLQQAQSAARLRRNQRGHLQSVPTLPQMLAVARAVYWHAERAGVPRPDRYAISRYAADLRRRGWSGAEAVRQAALITKENGRTS</sequence>
<evidence type="ECO:0000313" key="3">
    <source>
        <dbReference type="Proteomes" id="UP000246569"/>
    </source>
</evidence>
<dbReference type="EMBL" id="QGTJ01000001">
    <property type="protein sequence ID" value="PWV66023.1"/>
    <property type="molecule type" value="Genomic_DNA"/>
</dbReference>
<proteinExistence type="predicted"/>
<evidence type="ECO:0000313" key="2">
    <source>
        <dbReference type="EMBL" id="PWV66023.1"/>
    </source>
</evidence>
<name>A0A317N183_9GAMM</name>
<feature type="compositionally biased region" description="Low complexity" evidence="1">
    <location>
        <begin position="1"/>
        <end position="16"/>
    </location>
</feature>
<dbReference type="RefSeq" id="WP_146213216.1">
    <property type="nucleotide sequence ID" value="NZ_QGTJ01000001.1"/>
</dbReference>
<organism evidence="2 3">
    <name type="scientific">Plasticicumulans acidivorans</name>
    <dbReference type="NCBI Taxonomy" id="886464"/>
    <lineage>
        <taxon>Bacteria</taxon>
        <taxon>Pseudomonadati</taxon>
        <taxon>Pseudomonadota</taxon>
        <taxon>Gammaproteobacteria</taxon>
        <taxon>Candidatus Competibacteraceae</taxon>
        <taxon>Plasticicumulans</taxon>
    </lineage>
</organism>
<comment type="caution">
    <text evidence="2">The sequence shown here is derived from an EMBL/GenBank/DDBJ whole genome shotgun (WGS) entry which is preliminary data.</text>
</comment>
<keyword evidence="3" id="KW-1185">Reference proteome</keyword>
<dbReference type="AlphaFoldDB" id="A0A317N183"/>
<accession>A0A317N183</accession>
<reference evidence="2 3" key="1">
    <citation type="submission" date="2018-05" db="EMBL/GenBank/DDBJ databases">
        <title>Genomic Encyclopedia of Type Strains, Phase IV (KMG-IV): sequencing the most valuable type-strain genomes for metagenomic binning, comparative biology and taxonomic classification.</title>
        <authorList>
            <person name="Goeker M."/>
        </authorList>
    </citation>
    <scope>NUCLEOTIDE SEQUENCE [LARGE SCALE GENOMIC DNA]</scope>
    <source>
        <strain evidence="2 3">DSM 23606</strain>
    </source>
</reference>
<protein>
    <submittedName>
        <fullName evidence="2">Uncharacterized protein</fullName>
    </submittedName>
</protein>
<gene>
    <name evidence="2" type="ORF">C7443_101511</name>
</gene>
<feature type="region of interest" description="Disordered" evidence="1">
    <location>
        <begin position="1"/>
        <end position="27"/>
    </location>
</feature>